<reference evidence="2 3" key="1">
    <citation type="journal article" date="2019" name="Sci. Rep.">
        <title>Orb-weaving spider Araneus ventricosus genome elucidates the spidroin gene catalogue.</title>
        <authorList>
            <person name="Kono N."/>
            <person name="Nakamura H."/>
            <person name="Ohtoshi R."/>
            <person name="Moran D.A.P."/>
            <person name="Shinohara A."/>
            <person name="Yoshida Y."/>
            <person name="Fujiwara M."/>
            <person name="Mori M."/>
            <person name="Tomita M."/>
            <person name="Arakawa K."/>
        </authorList>
    </citation>
    <scope>NUCLEOTIDE SEQUENCE [LARGE SCALE GENOMIC DNA]</scope>
</reference>
<gene>
    <name evidence="1" type="ORF">AVEN_171186_1</name>
    <name evidence="2" type="ORF">AVEN_43245_1</name>
</gene>
<sequence length="70" mass="7881">MADLCGCDIARIHSILELRQKEKTVEKRYIITIPMGLVLNFDAFPQGRNSEGFKIVTSDLACNNSCEIYS</sequence>
<feature type="non-terminal residue" evidence="2">
    <location>
        <position position="70"/>
    </location>
</feature>
<evidence type="ECO:0000313" key="2">
    <source>
        <dbReference type="EMBL" id="GBO18034.1"/>
    </source>
</evidence>
<name>A0A4Y2V0Z6_ARAVE</name>
<dbReference type="Proteomes" id="UP000499080">
    <property type="component" value="Unassembled WGS sequence"/>
</dbReference>
<proteinExistence type="predicted"/>
<comment type="caution">
    <text evidence="2">The sequence shown here is derived from an EMBL/GenBank/DDBJ whole genome shotgun (WGS) entry which is preliminary data.</text>
</comment>
<evidence type="ECO:0000313" key="3">
    <source>
        <dbReference type="Proteomes" id="UP000499080"/>
    </source>
</evidence>
<dbReference type="EMBL" id="BGPR01041701">
    <property type="protein sequence ID" value="GBO18034.1"/>
    <property type="molecule type" value="Genomic_DNA"/>
</dbReference>
<keyword evidence="3" id="KW-1185">Reference proteome</keyword>
<dbReference type="EMBL" id="BGPR01041625">
    <property type="protein sequence ID" value="GBO17920.1"/>
    <property type="molecule type" value="Genomic_DNA"/>
</dbReference>
<accession>A0A4Y2V0Z6</accession>
<organism evidence="2 3">
    <name type="scientific">Araneus ventricosus</name>
    <name type="common">Orbweaver spider</name>
    <name type="synonym">Epeira ventricosa</name>
    <dbReference type="NCBI Taxonomy" id="182803"/>
    <lineage>
        <taxon>Eukaryota</taxon>
        <taxon>Metazoa</taxon>
        <taxon>Ecdysozoa</taxon>
        <taxon>Arthropoda</taxon>
        <taxon>Chelicerata</taxon>
        <taxon>Arachnida</taxon>
        <taxon>Araneae</taxon>
        <taxon>Araneomorphae</taxon>
        <taxon>Entelegynae</taxon>
        <taxon>Araneoidea</taxon>
        <taxon>Araneidae</taxon>
        <taxon>Araneus</taxon>
    </lineage>
</organism>
<evidence type="ECO:0000313" key="1">
    <source>
        <dbReference type="EMBL" id="GBO17920.1"/>
    </source>
</evidence>
<protein>
    <submittedName>
        <fullName evidence="2">Uncharacterized protein</fullName>
    </submittedName>
</protein>
<dbReference type="AlphaFoldDB" id="A0A4Y2V0Z6"/>